<dbReference type="GO" id="GO:0050660">
    <property type="term" value="F:flavin adenine dinucleotide binding"/>
    <property type="evidence" value="ECO:0007669"/>
    <property type="project" value="InterPro"/>
</dbReference>
<accession>A0AA35WF87</accession>
<evidence type="ECO:0000259" key="1">
    <source>
        <dbReference type="Pfam" id="PF00941"/>
    </source>
</evidence>
<evidence type="ECO:0000313" key="2">
    <source>
        <dbReference type="EMBL" id="CAI8011262.1"/>
    </source>
</evidence>
<protein>
    <submittedName>
        <fullName evidence="2">Carbon monoxide dehydrogenase large chain</fullName>
    </submittedName>
</protein>
<dbReference type="InterPro" id="IPR037165">
    <property type="entry name" value="AldOxase/xan_DH_Mopterin-bd_sf"/>
</dbReference>
<dbReference type="EMBL" id="CASHTH010001093">
    <property type="protein sequence ID" value="CAI8011262.1"/>
    <property type="molecule type" value="Genomic_DNA"/>
</dbReference>
<dbReference type="Proteomes" id="UP001174909">
    <property type="component" value="Unassembled WGS sequence"/>
</dbReference>
<dbReference type="SUPFAM" id="SSF56176">
    <property type="entry name" value="FAD-binding/transporter-associated domain-like"/>
    <property type="match status" value="1"/>
</dbReference>
<feature type="domain" description="Molybdopterin dehydrogenase FAD-binding" evidence="1">
    <location>
        <begin position="219"/>
        <end position="287"/>
    </location>
</feature>
<keyword evidence="3" id="KW-1185">Reference proteome</keyword>
<comment type="caution">
    <text evidence="2">The sequence shown here is derived from an EMBL/GenBank/DDBJ whole genome shotgun (WGS) entry which is preliminary data.</text>
</comment>
<name>A0AA35WF87_GEOBA</name>
<dbReference type="InterPro" id="IPR002346">
    <property type="entry name" value="Mopterin_DH_FAD-bd"/>
</dbReference>
<sequence>MLNNLLGYFMVWGYDYTVELVEMEQADYRDAIEKGEVDLVLHVDTADADTATWLSTVVESGTVMEGGKPIAASKSVRIAVHPTMSERAPDLRVEEPERLKGCFFPVKGHGPVGEHVVVEGAVYDEDGQLLTGSLLDYAMPRADNFPDIEVLSTTTASPHHPLGVKGIGEAGTIASTAAVYNAAMDVLRPMGVNTIDMPLTPAKVWQAINQASTERRPDPLMKLRLASPALLVDIGHLGELSSGVTCSDGTITIIALTTHATIASSDILRSDCPMLAEAAGMIGDPPLYNADSRPRVGATVAHSDPGLRPADAYGSRRLAASIPS</sequence>
<dbReference type="Pfam" id="PF00941">
    <property type="entry name" value="FAD_binding_5"/>
    <property type="match status" value="1"/>
</dbReference>
<reference evidence="2" key="1">
    <citation type="submission" date="2023-03" db="EMBL/GenBank/DDBJ databases">
        <authorList>
            <person name="Steffen K."/>
            <person name="Cardenas P."/>
        </authorList>
    </citation>
    <scope>NUCLEOTIDE SEQUENCE</scope>
</reference>
<gene>
    <name evidence="2" type="ORF">GBAR_LOCUS7294</name>
</gene>
<evidence type="ECO:0000313" key="3">
    <source>
        <dbReference type="Proteomes" id="UP001174909"/>
    </source>
</evidence>
<organism evidence="2 3">
    <name type="scientific">Geodia barretti</name>
    <name type="common">Barrett's horny sponge</name>
    <dbReference type="NCBI Taxonomy" id="519541"/>
    <lineage>
        <taxon>Eukaryota</taxon>
        <taxon>Metazoa</taxon>
        <taxon>Porifera</taxon>
        <taxon>Demospongiae</taxon>
        <taxon>Heteroscleromorpha</taxon>
        <taxon>Tetractinellida</taxon>
        <taxon>Astrophorina</taxon>
        <taxon>Geodiidae</taxon>
        <taxon>Geodia</taxon>
    </lineage>
</organism>
<dbReference type="SUPFAM" id="SSF56003">
    <property type="entry name" value="Molybdenum cofactor-binding domain"/>
    <property type="match status" value="1"/>
</dbReference>
<proteinExistence type="predicted"/>
<dbReference type="Gene3D" id="3.30.365.10">
    <property type="entry name" value="Aldehyde oxidase/xanthine dehydrogenase, molybdopterin binding domain"/>
    <property type="match status" value="1"/>
</dbReference>
<dbReference type="GO" id="GO:0016491">
    <property type="term" value="F:oxidoreductase activity"/>
    <property type="evidence" value="ECO:0007669"/>
    <property type="project" value="InterPro"/>
</dbReference>
<dbReference type="AlphaFoldDB" id="A0AA35WF87"/>
<dbReference type="InterPro" id="IPR036318">
    <property type="entry name" value="FAD-bd_PCMH-like_sf"/>
</dbReference>